<sequence>MKKIRRLDVAHFNRWKSLPDWIFRNRRPRRRGQTFAAQQRIRFAKHENRNIFVTINGGDKMSLSRSLHTILIGAAFVFVTAMLFI</sequence>
<keyword evidence="1" id="KW-0472">Membrane</keyword>
<dbReference type="KEGG" id="mlut:JET14_05750"/>
<gene>
    <name evidence="2" type="ORF">JET14_05750</name>
</gene>
<proteinExistence type="predicted"/>
<evidence type="ECO:0000313" key="2">
    <source>
        <dbReference type="EMBL" id="QQM31672.1"/>
    </source>
</evidence>
<evidence type="ECO:0000313" key="3">
    <source>
        <dbReference type="Proteomes" id="UP000596083"/>
    </source>
</evidence>
<reference evidence="2 3" key="1">
    <citation type="submission" date="2020-12" db="EMBL/GenBank/DDBJ databases">
        <authorList>
            <person name="Zheng R.K."/>
            <person name="Sun C.M."/>
        </authorList>
    </citation>
    <scope>NUCLEOTIDE SEQUENCE [LARGE SCALE GENOMIC DNA]</scope>
    <source>
        <strain evidence="2 3">ZRK001</strain>
    </source>
</reference>
<organism evidence="2 3">
    <name type="scientific">Martelella lutilitoris</name>
    <dbReference type="NCBI Taxonomy" id="2583532"/>
    <lineage>
        <taxon>Bacteria</taxon>
        <taxon>Pseudomonadati</taxon>
        <taxon>Pseudomonadota</taxon>
        <taxon>Alphaproteobacteria</taxon>
        <taxon>Hyphomicrobiales</taxon>
        <taxon>Aurantimonadaceae</taxon>
        <taxon>Martelella</taxon>
    </lineage>
</organism>
<dbReference type="Proteomes" id="UP000596083">
    <property type="component" value="Chromosome"/>
</dbReference>
<keyword evidence="1" id="KW-0812">Transmembrane</keyword>
<evidence type="ECO:0000256" key="1">
    <source>
        <dbReference type="SAM" id="Phobius"/>
    </source>
</evidence>
<keyword evidence="1" id="KW-1133">Transmembrane helix</keyword>
<dbReference type="RefSeq" id="WP_200337197.1">
    <property type="nucleotide sequence ID" value="NZ_CP066786.1"/>
</dbReference>
<protein>
    <submittedName>
        <fullName evidence="2">Uncharacterized protein</fullName>
    </submittedName>
</protein>
<feature type="transmembrane region" description="Helical" evidence="1">
    <location>
        <begin position="67"/>
        <end position="84"/>
    </location>
</feature>
<name>A0A7T7HM51_9HYPH</name>
<dbReference type="EMBL" id="CP066786">
    <property type="protein sequence ID" value="QQM31672.1"/>
    <property type="molecule type" value="Genomic_DNA"/>
</dbReference>
<dbReference type="AlphaFoldDB" id="A0A7T7HM51"/>
<accession>A0A7T7HM51</accession>